<accession>A0AAJ6QWP4</accession>
<feature type="transmembrane region" description="Helical" evidence="1">
    <location>
        <begin position="35"/>
        <end position="53"/>
    </location>
</feature>
<dbReference type="Proteomes" id="UP000694867">
    <property type="component" value="Unplaced"/>
</dbReference>
<evidence type="ECO:0000256" key="1">
    <source>
        <dbReference type="SAM" id="Phobius"/>
    </source>
</evidence>
<proteinExistence type="predicted"/>
<name>A0AAJ6QWP4_9ACAR</name>
<dbReference type="AlphaFoldDB" id="A0AAJ6QWP4"/>
<dbReference type="RefSeq" id="XP_003746528.1">
    <property type="nucleotide sequence ID" value="XM_003746480.2"/>
</dbReference>
<keyword evidence="2" id="KW-1185">Reference proteome</keyword>
<gene>
    <name evidence="3" type="primary">LOC100903185</name>
</gene>
<keyword evidence="1" id="KW-0472">Membrane</keyword>
<protein>
    <submittedName>
        <fullName evidence="3">Uncharacterized protein LOC100903185</fullName>
    </submittedName>
</protein>
<sequence>MAINYQDPLKPPYRASSRRRFLRGTLAHRTVLKAGVWYTVISVGSGLGFYYAVDKETWRARMARYDEWRGPQISDNRDFARSAEPTADEDVLSQELERFFSWKRFRFWKPSFWLNGLMAACGYEIPDPPPE</sequence>
<evidence type="ECO:0000313" key="2">
    <source>
        <dbReference type="Proteomes" id="UP000694867"/>
    </source>
</evidence>
<dbReference type="GeneID" id="100903185"/>
<keyword evidence="1" id="KW-0812">Transmembrane</keyword>
<organism evidence="2 3">
    <name type="scientific">Galendromus occidentalis</name>
    <name type="common">western predatory mite</name>
    <dbReference type="NCBI Taxonomy" id="34638"/>
    <lineage>
        <taxon>Eukaryota</taxon>
        <taxon>Metazoa</taxon>
        <taxon>Ecdysozoa</taxon>
        <taxon>Arthropoda</taxon>
        <taxon>Chelicerata</taxon>
        <taxon>Arachnida</taxon>
        <taxon>Acari</taxon>
        <taxon>Parasitiformes</taxon>
        <taxon>Mesostigmata</taxon>
        <taxon>Gamasina</taxon>
        <taxon>Phytoseioidea</taxon>
        <taxon>Phytoseiidae</taxon>
        <taxon>Typhlodrominae</taxon>
        <taxon>Galendromus</taxon>
    </lineage>
</organism>
<keyword evidence="1" id="KW-1133">Transmembrane helix</keyword>
<reference evidence="3" key="1">
    <citation type="submission" date="2025-08" db="UniProtKB">
        <authorList>
            <consortium name="RefSeq"/>
        </authorList>
    </citation>
    <scope>IDENTIFICATION</scope>
</reference>
<evidence type="ECO:0000313" key="3">
    <source>
        <dbReference type="RefSeq" id="XP_003746528.1"/>
    </source>
</evidence>
<dbReference type="KEGG" id="goe:100903185"/>